<feature type="chain" id="PRO_5045284998" evidence="2">
    <location>
        <begin position="24"/>
        <end position="211"/>
    </location>
</feature>
<dbReference type="SMART" id="SM00054">
    <property type="entry name" value="EFh"/>
    <property type="match status" value="2"/>
</dbReference>
<keyword evidence="2" id="KW-0732">Signal</keyword>
<dbReference type="Proteomes" id="UP001195941">
    <property type="component" value="Unassembled WGS sequence"/>
</dbReference>
<dbReference type="Pfam" id="PF13202">
    <property type="entry name" value="EF-hand_5"/>
    <property type="match status" value="2"/>
</dbReference>
<dbReference type="EMBL" id="JADMKU010000038">
    <property type="protein sequence ID" value="MBR9653548.1"/>
    <property type="molecule type" value="Genomic_DNA"/>
</dbReference>
<protein>
    <submittedName>
        <fullName evidence="4">Calcium-binding protein</fullName>
    </submittedName>
</protein>
<keyword evidence="5" id="KW-1185">Reference proteome</keyword>
<evidence type="ECO:0000259" key="3">
    <source>
        <dbReference type="PROSITE" id="PS50222"/>
    </source>
</evidence>
<feature type="signal peptide" evidence="2">
    <location>
        <begin position="1"/>
        <end position="23"/>
    </location>
</feature>
<evidence type="ECO:0000256" key="1">
    <source>
        <dbReference type="SAM" id="MobiDB-lite"/>
    </source>
</evidence>
<dbReference type="InterPro" id="IPR018247">
    <property type="entry name" value="EF_Hand_1_Ca_BS"/>
</dbReference>
<evidence type="ECO:0000313" key="5">
    <source>
        <dbReference type="Proteomes" id="UP001195941"/>
    </source>
</evidence>
<proteinExistence type="predicted"/>
<dbReference type="RefSeq" id="WP_246525798.1">
    <property type="nucleotide sequence ID" value="NZ_JADMKU010000038.1"/>
</dbReference>
<dbReference type="Gene3D" id="1.10.238.10">
    <property type="entry name" value="EF-hand"/>
    <property type="match status" value="1"/>
</dbReference>
<sequence>MTREVFYAITLVAVSALAAPALADPGHSGGDRYGHGPGMMMGMGQYGPDDMGGYREGHMGRYAGDMVNPMSMMMRMHGPMTGFGMGMPGQIGPMGGGMMWMMAPDGQWGKSPEDIRETLQGKLKEYDADGDGTLSIGEFETLHSAMIREMMVDRFQYLDADGDGAVTPQEMAAPAARMEHMQELRERMWGVGPQDDDMRRPMGNGRMMDDN</sequence>
<dbReference type="InterPro" id="IPR011992">
    <property type="entry name" value="EF-hand-dom_pair"/>
</dbReference>
<dbReference type="InterPro" id="IPR002048">
    <property type="entry name" value="EF_hand_dom"/>
</dbReference>
<name>A0ABS5HYX1_9RHOB</name>
<feature type="region of interest" description="Disordered" evidence="1">
    <location>
        <begin position="191"/>
        <end position="211"/>
    </location>
</feature>
<feature type="domain" description="EF-hand" evidence="3">
    <location>
        <begin position="114"/>
        <end position="149"/>
    </location>
</feature>
<dbReference type="SUPFAM" id="SSF47473">
    <property type="entry name" value="EF-hand"/>
    <property type="match status" value="1"/>
</dbReference>
<reference evidence="4 5" key="1">
    <citation type="journal article" date="2021" name="Arch. Microbiol.">
        <title>Thalassobius aquimarinus sp. nov., isolated from the Sea of Japan seashore.</title>
        <authorList>
            <person name="Kurilenko V.V."/>
            <person name="Romanenko L.A."/>
            <person name="Chernysheva N.Y."/>
            <person name="Velansky P.V."/>
            <person name="Tekutyeva L.A."/>
            <person name="Isaeva M.P."/>
            <person name="Mikhailov V.V."/>
        </authorList>
    </citation>
    <scope>NUCLEOTIDE SEQUENCE [LARGE SCALE GENOMIC DNA]</scope>
    <source>
        <strain evidence="4 5">KMM 8518</strain>
    </source>
</reference>
<organism evidence="4 5">
    <name type="scientific">Thalassovita aquimarina</name>
    <dbReference type="NCBI Taxonomy" id="2785917"/>
    <lineage>
        <taxon>Bacteria</taxon>
        <taxon>Pseudomonadati</taxon>
        <taxon>Pseudomonadota</taxon>
        <taxon>Alphaproteobacteria</taxon>
        <taxon>Rhodobacterales</taxon>
        <taxon>Roseobacteraceae</taxon>
        <taxon>Thalassovita</taxon>
    </lineage>
</organism>
<comment type="caution">
    <text evidence="4">The sequence shown here is derived from an EMBL/GenBank/DDBJ whole genome shotgun (WGS) entry which is preliminary data.</text>
</comment>
<evidence type="ECO:0000313" key="4">
    <source>
        <dbReference type="EMBL" id="MBR9653548.1"/>
    </source>
</evidence>
<evidence type="ECO:0000256" key="2">
    <source>
        <dbReference type="SAM" id="SignalP"/>
    </source>
</evidence>
<dbReference type="PROSITE" id="PS00018">
    <property type="entry name" value="EF_HAND_1"/>
    <property type="match status" value="2"/>
</dbReference>
<accession>A0ABS5HYX1</accession>
<dbReference type="PROSITE" id="PS50222">
    <property type="entry name" value="EF_HAND_2"/>
    <property type="match status" value="1"/>
</dbReference>
<gene>
    <name evidence="4" type="ORF">IT775_20735</name>
</gene>